<dbReference type="Pfam" id="PF00271">
    <property type="entry name" value="Helicase_C"/>
    <property type="match status" value="1"/>
</dbReference>
<dbReference type="GO" id="GO:0005694">
    <property type="term" value="C:chromosome"/>
    <property type="evidence" value="ECO:0007669"/>
    <property type="project" value="TreeGrafter"/>
</dbReference>
<feature type="domain" description="Helicase C-terminal" evidence="7">
    <location>
        <begin position="1"/>
        <end position="33"/>
    </location>
</feature>
<dbReference type="AlphaFoldDB" id="A0A6S7FGZ8"/>
<evidence type="ECO:0000256" key="3">
    <source>
        <dbReference type="ARBA" id="ARBA00023235"/>
    </source>
</evidence>
<dbReference type="GO" id="GO:0003677">
    <property type="term" value="F:DNA binding"/>
    <property type="evidence" value="ECO:0007669"/>
    <property type="project" value="UniProtKB-KW"/>
</dbReference>
<comment type="caution">
    <text evidence="8">The sequence shown here is derived from an EMBL/GenBank/DDBJ whole genome shotgun (WGS) entry which is preliminary data.</text>
</comment>
<keyword evidence="2" id="KW-0238">DNA-binding</keyword>
<dbReference type="GO" id="GO:0043138">
    <property type="term" value="F:3'-5' DNA helicase activity"/>
    <property type="evidence" value="ECO:0007669"/>
    <property type="project" value="UniProtKB-EC"/>
</dbReference>
<comment type="catalytic activity">
    <reaction evidence="4">
        <text>Couples ATP hydrolysis with the unwinding of duplex DNA by translocating in the 3'-5' direction.</text>
        <dbReference type="EC" id="5.6.2.4"/>
    </reaction>
</comment>
<dbReference type="EC" id="5.6.2.4" evidence="5"/>
<evidence type="ECO:0000256" key="5">
    <source>
        <dbReference type="ARBA" id="ARBA00034808"/>
    </source>
</evidence>
<proteinExistence type="inferred from homology"/>
<comment type="similarity">
    <text evidence="1">Belongs to the helicase family. RecQ subfamily.</text>
</comment>
<evidence type="ECO:0000256" key="4">
    <source>
        <dbReference type="ARBA" id="ARBA00034617"/>
    </source>
</evidence>
<dbReference type="InterPro" id="IPR027417">
    <property type="entry name" value="P-loop_NTPase"/>
</dbReference>
<evidence type="ECO:0000259" key="7">
    <source>
        <dbReference type="Pfam" id="PF00271"/>
    </source>
</evidence>
<evidence type="ECO:0000256" key="6">
    <source>
        <dbReference type="ARBA" id="ARBA00044566"/>
    </source>
</evidence>
<dbReference type="Gene3D" id="3.40.50.300">
    <property type="entry name" value="P-loop containing nucleotide triphosphate hydrolases"/>
    <property type="match status" value="1"/>
</dbReference>
<evidence type="ECO:0000256" key="2">
    <source>
        <dbReference type="ARBA" id="ARBA00023125"/>
    </source>
</evidence>
<accession>A0A6S7FGZ8</accession>
<evidence type="ECO:0000313" key="8">
    <source>
        <dbReference type="EMBL" id="CAB3978785.1"/>
    </source>
</evidence>
<name>A0A6S7FGZ8_PARCT</name>
<dbReference type="GO" id="GO:0009378">
    <property type="term" value="F:four-way junction helicase activity"/>
    <property type="evidence" value="ECO:0007669"/>
    <property type="project" value="TreeGrafter"/>
</dbReference>
<keyword evidence="9" id="KW-1185">Reference proteome</keyword>
<dbReference type="PANTHER" id="PTHR13710">
    <property type="entry name" value="DNA HELICASE RECQ FAMILY MEMBER"/>
    <property type="match status" value="1"/>
</dbReference>
<dbReference type="SUPFAM" id="SSF52540">
    <property type="entry name" value="P-loop containing nucleoside triphosphate hydrolases"/>
    <property type="match status" value="1"/>
</dbReference>
<dbReference type="GO" id="GO:0005737">
    <property type="term" value="C:cytoplasm"/>
    <property type="evidence" value="ECO:0007669"/>
    <property type="project" value="TreeGrafter"/>
</dbReference>
<dbReference type="InterPro" id="IPR001650">
    <property type="entry name" value="Helicase_C-like"/>
</dbReference>
<reference evidence="8" key="1">
    <citation type="submission" date="2020-04" db="EMBL/GenBank/DDBJ databases">
        <authorList>
            <person name="Alioto T."/>
            <person name="Alioto T."/>
            <person name="Gomez Garrido J."/>
        </authorList>
    </citation>
    <scope>NUCLEOTIDE SEQUENCE</scope>
    <source>
        <strain evidence="8">A484AB</strain>
    </source>
</reference>
<sequence length="164" mass="18937">MGVDFPHVKYVIHFGPGRTLTDHLQQAGRAGRDSQNAYNIIMYMGKHLRQCDDTVKSVVKKQECIRKLLLCHFTDDDPTVAPMHNCCNRCHNLCKCGGDKCGNDPFPFDKLPPRAEEDEKRRVVTEDDKNCIYDALMEIKQTYVSDFLIALFNPLWKIRTKYLV</sequence>
<dbReference type="GO" id="GO:0000724">
    <property type="term" value="P:double-strand break repair via homologous recombination"/>
    <property type="evidence" value="ECO:0007669"/>
    <property type="project" value="TreeGrafter"/>
</dbReference>
<evidence type="ECO:0000313" key="9">
    <source>
        <dbReference type="Proteomes" id="UP001152795"/>
    </source>
</evidence>
<evidence type="ECO:0000256" key="1">
    <source>
        <dbReference type="ARBA" id="ARBA00005446"/>
    </source>
</evidence>
<dbReference type="Proteomes" id="UP001152795">
    <property type="component" value="Unassembled WGS sequence"/>
</dbReference>
<gene>
    <name evidence="8" type="ORF">PACLA_8A029394</name>
</gene>
<protein>
    <recommendedName>
        <fullName evidence="5">DNA 3'-5' helicase</fullName>
        <ecNumber evidence="5">5.6.2.4</ecNumber>
    </recommendedName>
    <alternativeName>
        <fullName evidence="6">DNA 3'-5' helicase Q1</fullName>
    </alternativeName>
</protein>
<dbReference type="EMBL" id="CACRXK020000141">
    <property type="protein sequence ID" value="CAB3978785.1"/>
    <property type="molecule type" value="Genomic_DNA"/>
</dbReference>
<organism evidence="8 9">
    <name type="scientific">Paramuricea clavata</name>
    <name type="common">Red gorgonian</name>
    <name type="synonym">Violescent sea-whip</name>
    <dbReference type="NCBI Taxonomy" id="317549"/>
    <lineage>
        <taxon>Eukaryota</taxon>
        <taxon>Metazoa</taxon>
        <taxon>Cnidaria</taxon>
        <taxon>Anthozoa</taxon>
        <taxon>Octocorallia</taxon>
        <taxon>Malacalcyonacea</taxon>
        <taxon>Plexauridae</taxon>
        <taxon>Paramuricea</taxon>
    </lineage>
</organism>
<keyword evidence="3" id="KW-0413">Isomerase</keyword>
<dbReference type="PANTHER" id="PTHR13710:SF105">
    <property type="entry name" value="ATP-DEPENDENT DNA HELICASE Q1"/>
    <property type="match status" value="1"/>
</dbReference>
<dbReference type="OrthoDB" id="5969256at2759"/>